<dbReference type="KEGG" id="slim:SCL_1287"/>
<feature type="transmembrane region" description="Helical" evidence="8">
    <location>
        <begin position="96"/>
        <end position="116"/>
    </location>
</feature>
<proteinExistence type="inferred from homology"/>
<sequence>MSALIILTIVCALTYTFEIVFGLAGTILMLPLLSFLYDAKTLVIYSVLPQILVAVIGLVRSPKKVDRQFMAGMLFFAGLGAIVGFALFYYFSASVFQVLLASAITAAGLFLVIAPHRAKFNPAGMRVMDTLAGTSQALFGISGPIAMTRLLATYRDKNTVRHYAFAFFLAMNGLRAVEYTIHGTYTEEILWMMAVSAPFLAITLWFSNQLHLHINEQMFRKVVSWMILVGGLSLFYR</sequence>
<feature type="transmembrane region" description="Helical" evidence="8">
    <location>
        <begin position="189"/>
        <end position="206"/>
    </location>
</feature>
<dbReference type="EMBL" id="AP014879">
    <property type="protein sequence ID" value="BAV33599.1"/>
    <property type="molecule type" value="Genomic_DNA"/>
</dbReference>
<evidence type="ECO:0000313" key="10">
    <source>
        <dbReference type="Proteomes" id="UP000243180"/>
    </source>
</evidence>
<comment type="subcellular location">
    <subcellularLocation>
        <location evidence="1 8">Cell membrane</location>
        <topology evidence="1 8">Multi-pass membrane protein</topology>
    </subcellularLocation>
</comment>
<organism evidence="9 10">
    <name type="scientific">Sulfuricaulis limicola</name>
    <dbReference type="NCBI Taxonomy" id="1620215"/>
    <lineage>
        <taxon>Bacteria</taxon>
        <taxon>Pseudomonadati</taxon>
        <taxon>Pseudomonadota</taxon>
        <taxon>Gammaproteobacteria</taxon>
        <taxon>Acidiferrobacterales</taxon>
        <taxon>Acidiferrobacteraceae</taxon>
        <taxon>Sulfuricaulis</taxon>
    </lineage>
</organism>
<feature type="transmembrane region" description="Helical" evidence="8">
    <location>
        <begin position="71"/>
        <end position="90"/>
    </location>
</feature>
<protein>
    <recommendedName>
        <fullName evidence="8">Probable membrane transporter protein</fullName>
    </recommendedName>
</protein>
<evidence type="ECO:0000256" key="8">
    <source>
        <dbReference type="RuleBase" id="RU363041"/>
    </source>
</evidence>
<dbReference type="Proteomes" id="UP000243180">
    <property type="component" value="Chromosome"/>
</dbReference>
<keyword evidence="5 8" id="KW-0812">Transmembrane</keyword>
<feature type="transmembrane region" description="Helical" evidence="8">
    <location>
        <begin position="7"/>
        <end position="30"/>
    </location>
</feature>
<dbReference type="Pfam" id="PF01925">
    <property type="entry name" value="TauE"/>
    <property type="match status" value="1"/>
</dbReference>
<feature type="transmembrane region" description="Helical" evidence="8">
    <location>
        <begin position="42"/>
        <end position="59"/>
    </location>
</feature>
<keyword evidence="3" id="KW-0813">Transport</keyword>
<evidence type="ECO:0000256" key="5">
    <source>
        <dbReference type="ARBA" id="ARBA00022692"/>
    </source>
</evidence>
<dbReference type="PANTHER" id="PTHR30269:SF37">
    <property type="entry name" value="MEMBRANE TRANSPORTER PROTEIN"/>
    <property type="match status" value="1"/>
</dbReference>
<keyword evidence="7 8" id="KW-0472">Membrane</keyword>
<keyword evidence="10" id="KW-1185">Reference proteome</keyword>
<evidence type="ECO:0000256" key="1">
    <source>
        <dbReference type="ARBA" id="ARBA00004651"/>
    </source>
</evidence>
<feature type="transmembrane region" description="Helical" evidence="8">
    <location>
        <begin position="218"/>
        <end position="236"/>
    </location>
</feature>
<comment type="similarity">
    <text evidence="2 8">Belongs to the 4-toluene sulfonate uptake permease (TSUP) (TC 2.A.102) family.</text>
</comment>
<dbReference type="GO" id="GO:0005886">
    <property type="term" value="C:plasma membrane"/>
    <property type="evidence" value="ECO:0007669"/>
    <property type="project" value="UniProtKB-SubCell"/>
</dbReference>
<accession>A0A1B4XFM0</accession>
<name>A0A1B4XFM0_9GAMM</name>
<gene>
    <name evidence="9" type="ORF">SCL_1287</name>
</gene>
<keyword evidence="4 8" id="KW-1003">Cell membrane</keyword>
<dbReference type="AlphaFoldDB" id="A0A1B4XFM0"/>
<dbReference type="InterPro" id="IPR002781">
    <property type="entry name" value="TM_pro_TauE-like"/>
</dbReference>
<dbReference type="InParanoid" id="A0A1B4XFM0"/>
<dbReference type="RefSeq" id="WP_096360436.1">
    <property type="nucleotide sequence ID" value="NZ_AP014879.1"/>
</dbReference>
<feature type="transmembrane region" description="Helical" evidence="8">
    <location>
        <begin position="137"/>
        <end position="154"/>
    </location>
</feature>
<dbReference type="OrthoDB" id="7060012at2"/>
<evidence type="ECO:0000256" key="6">
    <source>
        <dbReference type="ARBA" id="ARBA00022989"/>
    </source>
</evidence>
<keyword evidence="6 8" id="KW-1133">Transmembrane helix</keyword>
<evidence type="ECO:0000313" key="9">
    <source>
        <dbReference type="EMBL" id="BAV33599.1"/>
    </source>
</evidence>
<evidence type="ECO:0000256" key="7">
    <source>
        <dbReference type="ARBA" id="ARBA00023136"/>
    </source>
</evidence>
<evidence type="ECO:0000256" key="4">
    <source>
        <dbReference type="ARBA" id="ARBA00022475"/>
    </source>
</evidence>
<dbReference type="InterPro" id="IPR052017">
    <property type="entry name" value="TSUP"/>
</dbReference>
<dbReference type="PANTHER" id="PTHR30269">
    <property type="entry name" value="TRANSMEMBRANE PROTEIN YFCA"/>
    <property type="match status" value="1"/>
</dbReference>
<evidence type="ECO:0000256" key="3">
    <source>
        <dbReference type="ARBA" id="ARBA00022448"/>
    </source>
</evidence>
<evidence type="ECO:0000256" key="2">
    <source>
        <dbReference type="ARBA" id="ARBA00009142"/>
    </source>
</evidence>
<reference evidence="9 10" key="1">
    <citation type="submission" date="2015-05" db="EMBL/GenBank/DDBJ databases">
        <title>Complete genome sequence of a sulfur-oxidizing gammaproteobacterium strain HA5.</title>
        <authorList>
            <person name="Miura A."/>
            <person name="Kojima H."/>
            <person name="Fukui M."/>
        </authorList>
    </citation>
    <scope>NUCLEOTIDE SEQUENCE [LARGE SCALE GENOMIC DNA]</scope>
    <source>
        <strain evidence="9 10">HA5</strain>
    </source>
</reference>